<proteinExistence type="predicted"/>
<feature type="non-terminal residue" evidence="1">
    <location>
        <position position="1"/>
    </location>
</feature>
<reference evidence="1 3" key="1">
    <citation type="submission" date="2018-08" db="EMBL/GenBank/DDBJ databases">
        <title>A genome reference for cultivated species of the human gut microbiota.</title>
        <authorList>
            <person name="Zou Y."/>
            <person name="Xue W."/>
            <person name="Luo G."/>
        </authorList>
    </citation>
    <scope>NUCLEOTIDE SEQUENCE [LARGE SCALE GENOMIC DNA]</scope>
    <source>
        <strain evidence="1 3">OF03-3</strain>
    </source>
</reference>
<dbReference type="GO" id="GO:0005524">
    <property type="term" value="F:ATP binding"/>
    <property type="evidence" value="ECO:0007669"/>
    <property type="project" value="UniProtKB-KW"/>
</dbReference>
<name>A0AA92ULX6_9BACT</name>
<dbReference type="EMBL" id="QSCI01000141">
    <property type="protein sequence ID" value="RGX88612.1"/>
    <property type="molecule type" value="Genomic_DNA"/>
</dbReference>
<sequence length="50" mass="5719">AQESASLLRIKDSFKKIIIVKDDIKPKRNEDGILTIGLKDFLLDKNSLNY</sequence>
<evidence type="ECO:0000313" key="3">
    <source>
        <dbReference type="Proteomes" id="UP000285604"/>
    </source>
</evidence>
<evidence type="ECO:0000313" key="2">
    <source>
        <dbReference type="EMBL" id="RGX89695.1"/>
    </source>
</evidence>
<dbReference type="EMBL" id="QSCI01000112">
    <property type="protein sequence ID" value="RGX89695.1"/>
    <property type="molecule type" value="Genomic_DNA"/>
</dbReference>
<evidence type="ECO:0000313" key="1">
    <source>
        <dbReference type="EMBL" id="RGX88612.1"/>
    </source>
</evidence>
<protein>
    <submittedName>
        <fullName evidence="1">ATP-binding protein</fullName>
    </submittedName>
</protein>
<dbReference type="Proteomes" id="UP000285604">
    <property type="component" value="Unassembled WGS sequence"/>
</dbReference>
<organism evidence="1 3">
    <name type="scientific">Segatella copri</name>
    <dbReference type="NCBI Taxonomy" id="165179"/>
    <lineage>
        <taxon>Bacteria</taxon>
        <taxon>Pseudomonadati</taxon>
        <taxon>Bacteroidota</taxon>
        <taxon>Bacteroidia</taxon>
        <taxon>Bacteroidales</taxon>
        <taxon>Prevotellaceae</taxon>
        <taxon>Segatella</taxon>
    </lineage>
</organism>
<gene>
    <name evidence="2" type="ORF">DXA63_14940</name>
    <name evidence="1" type="ORF">DXA63_15905</name>
</gene>
<dbReference type="AlphaFoldDB" id="A0AA92ULX6"/>
<keyword evidence="1" id="KW-0547">Nucleotide-binding</keyword>
<accession>A0AA92ULX6</accession>
<comment type="caution">
    <text evidence="1">The sequence shown here is derived from an EMBL/GenBank/DDBJ whole genome shotgun (WGS) entry which is preliminary data.</text>
</comment>
<keyword evidence="1" id="KW-0067">ATP-binding</keyword>